<evidence type="ECO:0000313" key="3">
    <source>
        <dbReference type="Proteomes" id="UP000182491"/>
    </source>
</evidence>
<reference evidence="3" key="1">
    <citation type="submission" date="2016-10" db="EMBL/GenBank/DDBJ databases">
        <authorList>
            <person name="Varghese N."/>
        </authorList>
    </citation>
    <scope>NUCLEOTIDE SEQUENCE [LARGE SCALE GENOMIC DNA]</scope>
    <source>
        <strain evidence="3">DSM 18820</strain>
    </source>
</reference>
<sequence length="77" mass="8621">MELMMIDITNLLFLTVIGLYVVLLGMILTYVYYDAEMRGMNGWVITALAFFAGTALGTLIWIALRPKLKPIPIPVKS</sequence>
<keyword evidence="1" id="KW-1133">Transmembrane helix</keyword>
<keyword evidence="1" id="KW-0472">Membrane</keyword>
<dbReference type="RefSeq" id="WP_068838978.1">
    <property type="nucleotide sequence ID" value="NZ_CP014766.1"/>
</dbReference>
<evidence type="ECO:0000256" key="1">
    <source>
        <dbReference type="SAM" id="Phobius"/>
    </source>
</evidence>
<name>A0A1I7KH72_9BACT</name>
<evidence type="ECO:0008006" key="4">
    <source>
        <dbReference type="Google" id="ProtNLM"/>
    </source>
</evidence>
<evidence type="ECO:0000313" key="2">
    <source>
        <dbReference type="EMBL" id="SFU96780.1"/>
    </source>
</evidence>
<proteinExistence type="predicted"/>
<protein>
    <recommendedName>
        <fullName evidence="4">Phospholipase_D-nuclease N-terminal</fullName>
    </recommendedName>
</protein>
<dbReference type="AlphaFoldDB" id="A0A1I7KH72"/>
<dbReference type="EMBL" id="FPCA01000005">
    <property type="protein sequence ID" value="SFU96780.1"/>
    <property type="molecule type" value="Genomic_DNA"/>
</dbReference>
<organism evidence="2 3">
    <name type="scientific">Pontibacter akesuensis</name>
    <dbReference type="NCBI Taxonomy" id="388950"/>
    <lineage>
        <taxon>Bacteria</taxon>
        <taxon>Pseudomonadati</taxon>
        <taxon>Bacteroidota</taxon>
        <taxon>Cytophagia</taxon>
        <taxon>Cytophagales</taxon>
        <taxon>Hymenobacteraceae</taxon>
        <taxon>Pontibacter</taxon>
    </lineage>
</organism>
<accession>A0A1I7KH72</accession>
<dbReference type="Proteomes" id="UP000182491">
    <property type="component" value="Unassembled WGS sequence"/>
</dbReference>
<feature type="transmembrane region" description="Helical" evidence="1">
    <location>
        <begin position="12"/>
        <end position="33"/>
    </location>
</feature>
<feature type="transmembrane region" description="Helical" evidence="1">
    <location>
        <begin position="45"/>
        <end position="64"/>
    </location>
</feature>
<keyword evidence="1" id="KW-0812">Transmembrane</keyword>
<gene>
    <name evidence="2" type="ORF">SAMN04487941_3741</name>
</gene>
<keyword evidence="3" id="KW-1185">Reference proteome</keyword>
<dbReference type="STRING" id="388950.GCA_001611675_03077"/>